<sequence>MVEIHPTAGSFKLMLDKAWKHSIRGIEDSFAYAKDKWDKSPATPDFKVGNLALVSTTNFNKIKGCENLKVFFSGNFHIKAFHGENAIEV</sequence>
<keyword evidence="2" id="KW-1185">Reference proteome</keyword>
<dbReference type="EMBL" id="AVOT02033639">
    <property type="protein sequence ID" value="MBW0527581.1"/>
    <property type="molecule type" value="Genomic_DNA"/>
</dbReference>
<dbReference type="AlphaFoldDB" id="A0A9Q3ESM1"/>
<name>A0A9Q3ESM1_9BASI</name>
<organism evidence="1 2">
    <name type="scientific">Austropuccinia psidii MF-1</name>
    <dbReference type="NCBI Taxonomy" id="1389203"/>
    <lineage>
        <taxon>Eukaryota</taxon>
        <taxon>Fungi</taxon>
        <taxon>Dikarya</taxon>
        <taxon>Basidiomycota</taxon>
        <taxon>Pucciniomycotina</taxon>
        <taxon>Pucciniomycetes</taxon>
        <taxon>Pucciniales</taxon>
        <taxon>Sphaerophragmiaceae</taxon>
        <taxon>Austropuccinia</taxon>
    </lineage>
</organism>
<comment type="caution">
    <text evidence="1">The sequence shown here is derived from an EMBL/GenBank/DDBJ whole genome shotgun (WGS) entry which is preliminary data.</text>
</comment>
<evidence type="ECO:0000313" key="1">
    <source>
        <dbReference type="EMBL" id="MBW0527581.1"/>
    </source>
</evidence>
<accession>A0A9Q3ESM1</accession>
<protein>
    <submittedName>
        <fullName evidence="1">Uncharacterized protein</fullName>
    </submittedName>
</protein>
<evidence type="ECO:0000313" key="2">
    <source>
        <dbReference type="Proteomes" id="UP000765509"/>
    </source>
</evidence>
<dbReference type="OrthoDB" id="3929326at2759"/>
<gene>
    <name evidence="1" type="ORF">O181_067296</name>
</gene>
<dbReference type="Proteomes" id="UP000765509">
    <property type="component" value="Unassembled WGS sequence"/>
</dbReference>
<proteinExistence type="predicted"/>
<reference evidence="1" key="1">
    <citation type="submission" date="2021-03" db="EMBL/GenBank/DDBJ databases">
        <title>Draft genome sequence of rust myrtle Austropuccinia psidii MF-1, a brazilian biotype.</title>
        <authorList>
            <person name="Quecine M.C."/>
            <person name="Pachon D.M.R."/>
            <person name="Bonatelli M.L."/>
            <person name="Correr F.H."/>
            <person name="Franceschini L.M."/>
            <person name="Leite T.F."/>
            <person name="Margarido G.R.A."/>
            <person name="Almeida C.A."/>
            <person name="Ferrarezi J.A."/>
            <person name="Labate C.A."/>
        </authorList>
    </citation>
    <scope>NUCLEOTIDE SEQUENCE</scope>
    <source>
        <strain evidence="1">MF-1</strain>
    </source>
</reference>